<evidence type="ECO:0000313" key="2">
    <source>
        <dbReference type="EMBL" id="PWL03880.1"/>
    </source>
</evidence>
<name>A0ABX5LN73_9BACT</name>
<dbReference type="Gene3D" id="3.20.20.100">
    <property type="entry name" value="NADP-dependent oxidoreductase domain"/>
    <property type="match status" value="1"/>
</dbReference>
<dbReference type="InterPro" id="IPR023210">
    <property type="entry name" value="NADP_OxRdtase_dom"/>
</dbReference>
<proteinExistence type="predicted"/>
<comment type="caution">
    <text evidence="2">The sequence shown here is derived from an EMBL/GenBank/DDBJ whole genome shotgun (WGS) entry which is preliminary data.</text>
</comment>
<reference evidence="2 3" key="1">
    <citation type="submission" date="2018-05" db="EMBL/GenBank/DDBJ databases">
        <title>Animal gut microbial communities from fecal samples from Wisconsin, USA.</title>
        <authorList>
            <person name="Neumann A."/>
        </authorList>
    </citation>
    <scope>NUCLEOTIDE SEQUENCE [LARGE SCALE GENOMIC DNA]</scope>
    <source>
        <strain evidence="2 3">UWS4</strain>
    </source>
</reference>
<accession>A0ABX5LN73</accession>
<protein>
    <submittedName>
        <fullName evidence="2">Oxidoreductase</fullName>
    </submittedName>
</protein>
<dbReference type="InterPro" id="IPR050523">
    <property type="entry name" value="AKR_Detox_Biosynth"/>
</dbReference>
<dbReference type="CDD" id="cd19092">
    <property type="entry name" value="AKR_BsYcsN_EcYdhF-like"/>
    <property type="match status" value="1"/>
</dbReference>
<gene>
    <name evidence="2" type="ORF">B0H50_10252</name>
</gene>
<keyword evidence="3" id="KW-1185">Reference proteome</keyword>
<dbReference type="Pfam" id="PF00248">
    <property type="entry name" value="Aldo_ket_red"/>
    <property type="match status" value="1"/>
</dbReference>
<dbReference type="EMBL" id="QGHD01000002">
    <property type="protein sequence ID" value="PWL03880.1"/>
    <property type="molecule type" value="Genomic_DNA"/>
</dbReference>
<dbReference type="Proteomes" id="UP000245523">
    <property type="component" value="Unassembled WGS sequence"/>
</dbReference>
<feature type="domain" description="NADP-dependent oxidoreductase" evidence="1">
    <location>
        <begin position="16"/>
        <end position="300"/>
    </location>
</feature>
<dbReference type="InterPro" id="IPR036812">
    <property type="entry name" value="NAD(P)_OxRdtase_dom_sf"/>
</dbReference>
<evidence type="ECO:0000259" key="1">
    <source>
        <dbReference type="Pfam" id="PF00248"/>
    </source>
</evidence>
<dbReference type="SUPFAM" id="SSF51430">
    <property type="entry name" value="NAD(P)-linked oxidoreductase"/>
    <property type="match status" value="1"/>
</dbReference>
<dbReference type="PANTHER" id="PTHR43364:SF1">
    <property type="entry name" value="OXIDOREDUCTASE YDHF"/>
    <property type="match status" value="1"/>
</dbReference>
<evidence type="ECO:0000313" key="3">
    <source>
        <dbReference type="Proteomes" id="UP000245523"/>
    </source>
</evidence>
<dbReference type="RefSeq" id="WP_106197607.1">
    <property type="nucleotide sequence ID" value="NZ_JAXEIU010000031.1"/>
</dbReference>
<sequence>MKFISFGKEKTQVSQIILGMMRTSEMTTKNVADLVKASLDCGINFLDTADCYGLGKAESVLGEVFAQNAELRQKVFLQSKCGIRVDSDFTWYDLSKEHIVNAVNASLSRLKTDHLDSLLLHRPDALMEPAEIAQAFEILHREGKVLNFGVSNMNPFQMEMLRTELPFEIVADQVQLSCAFTPMIQAGVNVNLANDAAVMRDGGILNYCQLHQIAVQSWSSLQFGFFEGTFLGSEKFPQLNAVLNRIAEEKKTTAAAVAIAWILRYPAKMQTVVGTTKIKRLAEIAQATEINLSKKEWYEIYLSVGNTLP</sequence>
<organism evidence="2 3">
    <name type="scientific">Hallerella porci</name>
    <dbReference type="NCBI Taxonomy" id="1945871"/>
    <lineage>
        <taxon>Bacteria</taxon>
        <taxon>Pseudomonadati</taxon>
        <taxon>Fibrobacterota</taxon>
        <taxon>Fibrobacteria</taxon>
        <taxon>Fibrobacterales</taxon>
        <taxon>Fibrobacteraceae</taxon>
        <taxon>Hallerella</taxon>
    </lineage>
</organism>
<dbReference type="PANTHER" id="PTHR43364">
    <property type="entry name" value="NADH-SPECIFIC METHYLGLYOXAL REDUCTASE-RELATED"/>
    <property type="match status" value="1"/>
</dbReference>